<evidence type="ECO:0000313" key="3">
    <source>
        <dbReference type="Proteomes" id="UP001345963"/>
    </source>
</evidence>
<comment type="caution">
    <text evidence="2">The sequence shown here is derived from an EMBL/GenBank/DDBJ whole genome shotgun (WGS) entry which is preliminary data.</text>
</comment>
<name>A0ABU7ARU5_9TELE</name>
<accession>A0ABU7ARU5</accession>
<gene>
    <name evidence="2" type="ORF">ATANTOWER_032789</name>
</gene>
<proteinExistence type="predicted"/>
<reference evidence="2 3" key="1">
    <citation type="submission" date="2021-07" db="EMBL/GenBank/DDBJ databases">
        <authorList>
            <person name="Palmer J.M."/>
        </authorList>
    </citation>
    <scope>NUCLEOTIDE SEQUENCE [LARGE SCALE GENOMIC DNA]</scope>
    <source>
        <strain evidence="2 3">AT_MEX2019</strain>
        <tissue evidence="2">Muscle</tissue>
    </source>
</reference>
<organism evidence="2 3">
    <name type="scientific">Ataeniobius toweri</name>
    <dbReference type="NCBI Taxonomy" id="208326"/>
    <lineage>
        <taxon>Eukaryota</taxon>
        <taxon>Metazoa</taxon>
        <taxon>Chordata</taxon>
        <taxon>Craniata</taxon>
        <taxon>Vertebrata</taxon>
        <taxon>Euteleostomi</taxon>
        <taxon>Actinopterygii</taxon>
        <taxon>Neopterygii</taxon>
        <taxon>Teleostei</taxon>
        <taxon>Neoteleostei</taxon>
        <taxon>Acanthomorphata</taxon>
        <taxon>Ovalentaria</taxon>
        <taxon>Atherinomorphae</taxon>
        <taxon>Cyprinodontiformes</taxon>
        <taxon>Goodeidae</taxon>
        <taxon>Ataeniobius</taxon>
    </lineage>
</organism>
<evidence type="ECO:0000313" key="2">
    <source>
        <dbReference type="EMBL" id="MED6240932.1"/>
    </source>
</evidence>
<dbReference type="Proteomes" id="UP001345963">
    <property type="component" value="Unassembled WGS sequence"/>
</dbReference>
<feature type="region of interest" description="Disordered" evidence="1">
    <location>
        <begin position="52"/>
        <end position="73"/>
    </location>
</feature>
<evidence type="ECO:0000256" key="1">
    <source>
        <dbReference type="SAM" id="MobiDB-lite"/>
    </source>
</evidence>
<protein>
    <submittedName>
        <fullName evidence="2">Uncharacterized protein</fullName>
    </submittedName>
</protein>
<sequence>MVPLHTQTRARLIDRASLSLRVLGGFHVLPVSHLNIDNFVRRGIRTLASRGDCAHNATPQTAQPSPPGETATLTQRLRPLGHPDVFLLLS</sequence>
<keyword evidence="3" id="KW-1185">Reference proteome</keyword>
<dbReference type="EMBL" id="JAHUTI010029498">
    <property type="protein sequence ID" value="MED6240932.1"/>
    <property type="molecule type" value="Genomic_DNA"/>
</dbReference>